<evidence type="ECO:0008006" key="4">
    <source>
        <dbReference type="Google" id="ProtNLM"/>
    </source>
</evidence>
<keyword evidence="1" id="KW-0472">Membrane</keyword>
<evidence type="ECO:0000256" key="1">
    <source>
        <dbReference type="SAM" id="Phobius"/>
    </source>
</evidence>
<dbReference type="RefSeq" id="WP_264513306.1">
    <property type="nucleotide sequence ID" value="NZ_JAPDDR010000004.1"/>
</dbReference>
<feature type="transmembrane region" description="Helical" evidence="1">
    <location>
        <begin position="12"/>
        <end position="36"/>
    </location>
</feature>
<accession>A0ABT3G3L8</accession>
<keyword evidence="3" id="KW-1185">Reference proteome</keyword>
<name>A0ABT3G3L8_9BACT</name>
<sequence length="130" mass="13688">MNENHEKTGLAAFLLSLAAIITLGLAVIPALICALISKRQSEMAGKPTDGFATASIVVCGFVLLFWAVVIIGGGALMLGSGFRWKLPEIGMGEIQALLFLCGGAVSITAVLMIAHRRAARVRLLKLAGRR</sequence>
<reference evidence="2" key="1">
    <citation type="submission" date="2022-10" db="EMBL/GenBank/DDBJ databases">
        <title>Luteolibacter sp. GHJ8, whole genome shotgun sequencing project.</title>
        <authorList>
            <person name="Zhao G."/>
            <person name="Shen L."/>
        </authorList>
    </citation>
    <scope>NUCLEOTIDE SEQUENCE</scope>
    <source>
        <strain evidence="2">GHJ8</strain>
    </source>
</reference>
<organism evidence="2 3">
    <name type="scientific">Luteolibacter rhizosphaerae</name>
    <dbReference type="NCBI Taxonomy" id="2989719"/>
    <lineage>
        <taxon>Bacteria</taxon>
        <taxon>Pseudomonadati</taxon>
        <taxon>Verrucomicrobiota</taxon>
        <taxon>Verrucomicrobiia</taxon>
        <taxon>Verrucomicrobiales</taxon>
        <taxon>Verrucomicrobiaceae</taxon>
        <taxon>Luteolibacter</taxon>
    </lineage>
</organism>
<gene>
    <name evidence="2" type="ORF">OJ996_09475</name>
</gene>
<evidence type="ECO:0000313" key="2">
    <source>
        <dbReference type="EMBL" id="MCW1913805.1"/>
    </source>
</evidence>
<comment type="caution">
    <text evidence="2">The sequence shown here is derived from an EMBL/GenBank/DDBJ whole genome shotgun (WGS) entry which is preliminary data.</text>
</comment>
<dbReference type="Proteomes" id="UP001165653">
    <property type="component" value="Unassembled WGS sequence"/>
</dbReference>
<feature type="transmembrane region" description="Helical" evidence="1">
    <location>
        <begin position="56"/>
        <end position="82"/>
    </location>
</feature>
<evidence type="ECO:0000313" key="3">
    <source>
        <dbReference type="Proteomes" id="UP001165653"/>
    </source>
</evidence>
<feature type="transmembrane region" description="Helical" evidence="1">
    <location>
        <begin position="94"/>
        <end position="114"/>
    </location>
</feature>
<keyword evidence="1" id="KW-0812">Transmembrane</keyword>
<proteinExistence type="predicted"/>
<dbReference type="EMBL" id="JAPDDR010000004">
    <property type="protein sequence ID" value="MCW1913805.1"/>
    <property type="molecule type" value="Genomic_DNA"/>
</dbReference>
<keyword evidence="1" id="KW-1133">Transmembrane helix</keyword>
<protein>
    <recommendedName>
        <fullName evidence="4">DUF4190 domain-containing protein</fullName>
    </recommendedName>
</protein>